<evidence type="ECO:0000313" key="13">
    <source>
        <dbReference type="Proteomes" id="UP000669239"/>
    </source>
</evidence>
<dbReference type="Pfam" id="PF13188">
    <property type="entry name" value="PAS_8"/>
    <property type="match status" value="1"/>
</dbReference>
<dbReference type="InterPro" id="IPR011712">
    <property type="entry name" value="Sig_transdc_His_kin_sub3_dim/P"/>
</dbReference>
<dbReference type="AlphaFoldDB" id="A0AAW5BNG3"/>
<evidence type="ECO:0000256" key="2">
    <source>
        <dbReference type="ARBA" id="ARBA00012438"/>
    </source>
</evidence>
<gene>
    <name evidence="12" type="ORF">G5B36_17900</name>
    <name evidence="11" type="ORF">L0N08_10170</name>
</gene>
<keyword evidence="5" id="KW-0547">Nucleotide-binding</keyword>
<keyword evidence="9" id="KW-0812">Transmembrane</keyword>
<name>A0AAW5BNG3_9FIRM</name>
<dbReference type="GO" id="GO:0000155">
    <property type="term" value="F:phosphorelay sensor kinase activity"/>
    <property type="evidence" value="ECO:0007669"/>
    <property type="project" value="InterPro"/>
</dbReference>
<evidence type="ECO:0000256" key="8">
    <source>
        <dbReference type="ARBA" id="ARBA00023012"/>
    </source>
</evidence>
<keyword evidence="13" id="KW-1185">Reference proteome</keyword>
<keyword evidence="9" id="KW-0472">Membrane</keyword>
<feature type="transmembrane region" description="Helical" evidence="9">
    <location>
        <begin position="170"/>
        <end position="188"/>
    </location>
</feature>
<evidence type="ECO:0000256" key="7">
    <source>
        <dbReference type="ARBA" id="ARBA00022840"/>
    </source>
</evidence>
<evidence type="ECO:0000256" key="9">
    <source>
        <dbReference type="SAM" id="Phobius"/>
    </source>
</evidence>
<evidence type="ECO:0000256" key="6">
    <source>
        <dbReference type="ARBA" id="ARBA00022777"/>
    </source>
</evidence>
<dbReference type="SUPFAM" id="SSF55785">
    <property type="entry name" value="PYP-like sensor domain (PAS domain)"/>
    <property type="match status" value="1"/>
</dbReference>
<dbReference type="Gene3D" id="3.30.450.20">
    <property type="entry name" value="PAS domain"/>
    <property type="match status" value="1"/>
</dbReference>
<keyword evidence="9" id="KW-1133">Transmembrane helix</keyword>
<dbReference type="SUPFAM" id="SSF55874">
    <property type="entry name" value="ATPase domain of HSP90 chaperone/DNA topoisomerase II/histidine kinase"/>
    <property type="match status" value="1"/>
</dbReference>
<organism evidence="11 14">
    <name type="scientific">Enterocloster aldenensis</name>
    <dbReference type="NCBI Taxonomy" id="358742"/>
    <lineage>
        <taxon>Bacteria</taxon>
        <taxon>Bacillati</taxon>
        <taxon>Bacillota</taxon>
        <taxon>Clostridia</taxon>
        <taxon>Lachnospirales</taxon>
        <taxon>Lachnospiraceae</taxon>
        <taxon>Enterocloster</taxon>
    </lineage>
</organism>
<dbReference type="Proteomes" id="UP001299608">
    <property type="component" value="Unassembled WGS sequence"/>
</dbReference>
<dbReference type="PANTHER" id="PTHR24421:SF10">
    <property type="entry name" value="NITRATE_NITRITE SENSOR PROTEIN NARQ"/>
    <property type="match status" value="1"/>
</dbReference>
<dbReference type="RefSeq" id="WP_117555350.1">
    <property type="nucleotide sequence ID" value="NZ_CAXTHN010000002.1"/>
</dbReference>
<dbReference type="Proteomes" id="UP000669239">
    <property type="component" value="Unassembled WGS sequence"/>
</dbReference>
<comment type="caution">
    <text evidence="11">The sequence shown here is derived from an EMBL/GenBank/DDBJ whole genome shotgun (WGS) entry which is preliminary data.</text>
</comment>
<dbReference type="EMBL" id="JAKNGE010000010">
    <property type="protein sequence ID" value="MCG4745776.1"/>
    <property type="molecule type" value="Genomic_DNA"/>
</dbReference>
<dbReference type="GO" id="GO:0046983">
    <property type="term" value="F:protein dimerization activity"/>
    <property type="evidence" value="ECO:0007669"/>
    <property type="project" value="InterPro"/>
</dbReference>
<dbReference type="InterPro" id="IPR031621">
    <property type="entry name" value="HisKA_7TM"/>
</dbReference>
<dbReference type="InterPro" id="IPR050482">
    <property type="entry name" value="Sensor_HK_TwoCompSys"/>
</dbReference>
<dbReference type="InterPro" id="IPR000014">
    <property type="entry name" value="PAS"/>
</dbReference>
<reference evidence="12" key="2">
    <citation type="submission" date="2020-02" db="EMBL/GenBank/DDBJ databases">
        <authorList>
            <person name="Littmann E."/>
            <person name="Sorbara M."/>
        </authorList>
    </citation>
    <scope>NUCLEOTIDE SEQUENCE</scope>
    <source>
        <strain evidence="12">MSK.1.17</strain>
    </source>
</reference>
<dbReference type="Gene3D" id="1.20.5.1930">
    <property type="match status" value="1"/>
</dbReference>
<evidence type="ECO:0000256" key="1">
    <source>
        <dbReference type="ARBA" id="ARBA00000085"/>
    </source>
</evidence>
<sequence>MLDILLKTAYLSAIILSLYTSGWLLIKADKNKTTGALAVCQFLIIIWCIPQMFSSLSVTKGIKYLTYVISYVGISFIGPAWLVFAFLYSKRRLGHLAEAVLFGIGAINYSFLLTNEYHHLFYTSFEIGQVVYGPVFYVHMIYTYICVLAGMGVVLMAFRKNAVALPHITVILLSAAVPLGFNLLYMTGLVKSGFDLTPPAFALSSILMLLAVFRYDFLDVNTMAFDRMFDSIAEGVVVYNRRGKVTYCNGAAAGWFGLKAGDGVDMLWAILRENGISPEEAAEGKETVMTLGDGPAGRKLEVKRYAYRDRNGKNIAGAVMFTDVGKYYQLLEQEQELAVSNQKLAIEQERNRIAQEVHDTTGHTLTMINSLLKLIRIEYEKDGKEAGADETGIPEYLRQARELAGNGIRELRCSINHLRQSSSYGLITQGVYQLAQSVKEFEVEVEIQGEDREAYSHLSPVVYECLREAITNCLKYAHATHMDVILKFGSGCLNLYIFDNGAGCGEIQEGNGMRGIRQRTEAAGGTVRTISGNGEGFQIYIRLPLVAA</sequence>
<feature type="transmembrane region" description="Helical" evidence="9">
    <location>
        <begin position="6"/>
        <end position="26"/>
    </location>
</feature>
<dbReference type="SMART" id="SM00091">
    <property type="entry name" value="PAS"/>
    <property type="match status" value="1"/>
</dbReference>
<dbReference type="InterPro" id="IPR036890">
    <property type="entry name" value="HATPase_C_sf"/>
</dbReference>
<evidence type="ECO:0000313" key="14">
    <source>
        <dbReference type="Proteomes" id="UP001299608"/>
    </source>
</evidence>
<dbReference type="EMBL" id="JAAITT010000027">
    <property type="protein sequence ID" value="NSJ50563.1"/>
    <property type="molecule type" value="Genomic_DNA"/>
</dbReference>
<accession>A0AAW5BNG3</accession>
<dbReference type="GO" id="GO:0005524">
    <property type="term" value="F:ATP binding"/>
    <property type="evidence" value="ECO:0007669"/>
    <property type="project" value="UniProtKB-KW"/>
</dbReference>
<keyword evidence="4" id="KW-0808">Transferase</keyword>
<feature type="transmembrane region" description="Helical" evidence="9">
    <location>
        <begin position="134"/>
        <end position="158"/>
    </location>
</feature>
<reference evidence="11" key="3">
    <citation type="submission" date="2022-01" db="EMBL/GenBank/DDBJ databases">
        <title>Collection of gut derived symbiotic bacterial strains cultured from healthy donors.</title>
        <authorList>
            <person name="Lin H."/>
            <person name="Kohout C."/>
            <person name="Waligurski E."/>
            <person name="Pamer E.G."/>
        </authorList>
    </citation>
    <scope>NUCLEOTIDE SEQUENCE</scope>
    <source>
        <strain evidence="11">DFI.6.55</strain>
    </source>
</reference>
<dbReference type="GO" id="GO:0016020">
    <property type="term" value="C:membrane"/>
    <property type="evidence" value="ECO:0007669"/>
    <property type="project" value="InterPro"/>
</dbReference>
<keyword evidence="3" id="KW-0597">Phosphoprotein</keyword>
<feature type="transmembrane region" description="Helical" evidence="9">
    <location>
        <begin position="200"/>
        <end position="218"/>
    </location>
</feature>
<keyword evidence="6 11" id="KW-0418">Kinase</keyword>
<dbReference type="Pfam" id="PF07730">
    <property type="entry name" value="HisKA_3"/>
    <property type="match status" value="1"/>
</dbReference>
<dbReference type="CDD" id="cd16917">
    <property type="entry name" value="HATPase_UhpB-NarQ-NarX-like"/>
    <property type="match status" value="1"/>
</dbReference>
<reference evidence="12 13" key="1">
    <citation type="journal article" date="2020" name="Cell Host Microbe">
        <title>Functional and Genomic Variation between Human-Derived Isolates of Lachnospiraceae Reveals Inter- and Intra-Species Diversity.</title>
        <authorList>
            <person name="Sorbara M.T."/>
            <person name="Littmann E.R."/>
            <person name="Fontana E."/>
            <person name="Moody T.U."/>
            <person name="Kohout C.E."/>
            <person name="Gjonbalaj M."/>
            <person name="Eaton V."/>
            <person name="Seok R."/>
            <person name="Leiner I.M."/>
            <person name="Pamer E.G."/>
        </authorList>
    </citation>
    <scope>NUCLEOTIDE SEQUENCE [LARGE SCALE GENOMIC DNA]</scope>
    <source>
        <strain evidence="12 13">MSK.1.17</strain>
    </source>
</reference>
<feature type="domain" description="PAS" evidence="10">
    <location>
        <begin position="223"/>
        <end position="290"/>
    </location>
</feature>
<keyword evidence="8" id="KW-0902">Two-component regulatory system</keyword>
<comment type="catalytic activity">
    <reaction evidence="1">
        <text>ATP + protein L-histidine = ADP + protein N-phospho-L-histidine.</text>
        <dbReference type="EC" id="2.7.13.3"/>
    </reaction>
</comment>
<feature type="transmembrane region" description="Helical" evidence="9">
    <location>
        <begin position="33"/>
        <end position="53"/>
    </location>
</feature>
<dbReference type="CDD" id="cd00130">
    <property type="entry name" value="PAS"/>
    <property type="match status" value="1"/>
</dbReference>
<dbReference type="InterPro" id="IPR035965">
    <property type="entry name" value="PAS-like_dom_sf"/>
</dbReference>
<feature type="transmembrane region" description="Helical" evidence="9">
    <location>
        <begin position="95"/>
        <end position="114"/>
    </location>
</feature>
<evidence type="ECO:0000256" key="4">
    <source>
        <dbReference type="ARBA" id="ARBA00022679"/>
    </source>
</evidence>
<evidence type="ECO:0000256" key="3">
    <source>
        <dbReference type="ARBA" id="ARBA00022553"/>
    </source>
</evidence>
<dbReference type="EC" id="2.7.13.3" evidence="2"/>
<protein>
    <recommendedName>
        <fullName evidence="2">histidine kinase</fullName>
        <ecNumber evidence="2">2.7.13.3</ecNumber>
    </recommendedName>
</protein>
<proteinExistence type="predicted"/>
<evidence type="ECO:0000313" key="11">
    <source>
        <dbReference type="EMBL" id="MCG4745776.1"/>
    </source>
</evidence>
<dbReference type="Gene3D" id="3.30.565.10">
    <property type="entry name" value="Histidine kinase-like ATPase, C-terminal domain"/>
    <property type="match status" value="1"/>
</dbReference>
<dbReference type="Pfam" id="PF16927">
    <property type="entry name" value="HisKA_7TM"/>
    <property type="match status" value="1"/>
</dbReference>
<dbReference type="PANTHER" id="PTHR24421">
    <property type="entry name" value="NITRATE/NITRITE SENSOR PROTEIN NARX-RELATED"/>
    <property type="match status" value="1"/>
</dbReference>
<evidence type="ECO:0000256" key="5">
    <source>
        <dbReference type="ARBA" id="ARBA00022741"/>
    </source>
</evidence>
<feature type="transmembrane region" description="Helical" evidence="9">
    <location>
        <begin position="65"/>
        <end position="88"/>
    </location>
</feature>
<evidence type="ECO:0000259" key="10">
    <source>
        <dbReference type="SMART" id="SM00091"/>
    </source>
</evidence>
<keyword evidence="7" id="KW-0067">ATP-binding</keyword>
<evidence type="ECO:0000313" key="12">
    <source>
        <dbReference type="EMBL" id="NSJ50563.1"/>
    </source>
</evidence>